<gene>
    <name evidence="1" type="ORF">ebA89</name>
</gene>
<accession>Q5P939</accession>
<protein>
    <submittedName>
        <fullName evidence="1">Uncharacterized protein</fullName>
    </submittedName>
</protein>
<dbReference type="Proteomes" id="UP000006552">
    <property type="component" value="Chromosome"/>
</dbReference>
<dbReference type="eggNOG" id="ENOG502Z9B2">
    <property type="taxonomic scope" value="Bacteria"/>
</dbReference>
<dbReference type="KEGG" id="eba:ebA89"/>
<reference evidence="1 2" key="1">
    <citation type="journal article" date="2005" name="Arch. Microbiol.">
        <title>The genome sequence of an anaerobic aromatic-degrading denitrifying bacterium, strain EbN1.</title>
        <authorList>
            <person name="Rabus R."/>
            <person name="Kube M."/>
            <person name="Heider J."/>
            <person name="Beck A."/>
            <person name="Heitmann K."/>
            <person name="Widdel F."/>
            <person name="Reinhardt R."/>
        </authorList>
    </citation>
    <scope>NUCLEOTIDE SEQUENCE [LARGE SCALE GENOMIC DNA]</scope>
    <source>
        <strain evidence="1 2">EbN1</strain>
    </source>
</reference>
<evidence type="ECO:0000313" key="1">
    <source>
        <dbReference type="EMBL" id="CAI06170.1"/>
    </source>
</evidence>
<organism evidence="1 2">
    <name type="scientific">Aromatoleum aromaticum (strain DSM 19018 / LMG 30748 / EbN1)</name>
    <name type="common">Azoarcus sp. (strain EbN1)</name>
    <dbReference type="NCBI Taxonomy" id="76114"/>
    <lineage>
        <taxon>Bacteria</taxon>
        <taxon>Pseudomonadati</taxon>
        <taxon>Pseudomonadota</taxon>
        <taxon>Betaproteobacteria</taxon>
        <taxon>Rhodocyclales</taxon>
        <taxon>Rhodocyclaceae</taxon>
        <taxon>Aromatoleum</taxon>
    </lineage>
</organism>
<dbReference type="STRING" id="76114.ebA89"/>
<dbReference type="AlphaFoldDB" id="Q5P939"/>
<name>Q5P939_AROAE</name>
<dbReference type="EMBL" id="CR555306">
    <property type="protein sequence ID" value="CAI06170.1"/>
    <property type="molecule type" value="Genomic_DNA"/>
</dbReference>
<proteinExistence type="predicted"/>
<evidence type="ECO:0000313" key="2">
    <source>
        <dbReference type="Proteomes" id="UP000006552"/>
    </source>
</evidence>
<keyword evidence="2" id="KW-1185">Reference proteome</keyword>
<dbReference type="HOGENOM" id="CLU_642027_0_0_4"/>
<sequence length="425" mass="46246">MPATEMTTADVPGVYRRLASAIGAEHWQGAVARQEEAIRSNQFLGDYLRSEYAIAYQLEGLRRLVARFGTVPHEACNDSSIFPSLAFAAQVLGVLERSTVKQARTFVKRVRTAFSSSENMHGLSLEMQAATHFVRRGQRVAWHRENNGGSFDLLIEDLGHSGLEVECKSISENKGRRIHRRAALEFWGELWRDVGGIAQSLRSGLAVVLTVPYRLPVDTGERSALAREVVARIVAGSSATLRGGAEVRIAPFDPATIEAAKDKGRDEWRKAIDATTGTANREAVVYGTPAGGMLAFVMQSAVEDDVLDQVFATLDDSAARQFTRKRGALFWVALQGLDANQLLSLHEQVSAPGEQPTGLKLGVNNFLNRAPGHIVGVVFSSRSGLLLAIDGSTDSGGATNFFLKEESPLWHSSFRGPLRAAEMTE</sequence>